<geneLocation type="mitochondrion" evidence="16"/>
<dbReference type="EMBL" id="MT410782">
    <property type="protein sequence ID" value="QNE85424.1"/>
    <property type="molecule type" value="Genomic_DNA"/>
</dbReference>
<keyword evidence="10 15" id="KW-1133">Transmembrane helix</keyword>
<keyword evidence="8 15" id="KW-1278">Translocase</keyword>
<dbReference type="Pfam" id="PF00499">
    <property type="entry name" value="Oxidored_q3"/>
    <property type="match status" value="1"/>
</dbReference>
<keyword evidence="13 15" id="KW-0472">Membrane</keyword>
<evidence type="ECO:0000256" key="6">
    <source>
        <dbReference type="ARBA" id="ARBA00022660"/>
    </source>
</evidence>
<dbReference type="EC" id="7.1.1.2" evidence="3 15"/>
<comment type="similarity">
    <text evidence="2 15">Belongs to the complex I subunit 6 family.</text>
</comment>
<organism evidence="16">
    <name type="scientific">Tarnania fenestralis</name>
    <dbReference type="NCBI Taxonomy" id="397161"/>
    <lineage>
        <taxon>Eukaryota</taxon>
        <taxon>Metazoa</taxon>
        <taxon>Ecdysozoa</taxon>
        <taxon>Arthropoda</taxon>
        <taxon>Hexapoda</taxon>
        <taxon>Insecta</taxon>
        <taxon>Pterygota</taxon>
        <taxon>Neoptera</taxon>
        <taxon>Endopterygota</taxon>
        <taxon>Diptera</taxon>
        <taxon>Nematocera</taxon>
        <taxon>Sciaroidea</taxon>
        <taxon>Mycetophilidae</taxon>
        <taxon>Exechiini</taxon>
        <taxon>Tarnania</taxon>
    </lineage>
</organism>
<evidence type="ECO:0000256" key="3">
    <source>
        <dbReference type="ARBA" id="ARBA00012944"/>
    </source>
</evidence>
<evidence type="ECO:0000256" key="5">
    <source>
        <dbReference type="ARBA" id="ARBA00022448"/>
    </source>
</evidence>
<feature type="transmembrane region" description="Helical" evidence="15">
    <location>
        <begin position="49"/>
        <end position="72"/>
    </location>
</feature>
<evidence type="ECO:0000256" key="9">
    <source>
        <dbReference type="ARBA" id="ARBA00022982"/>
    </source>
</evidence>
<evidence type="ECO:0000256" key="14">
    <source>
        <dbReference type="ARBA" id="ARBA00049551"/>
    </source>
</evidence>
<evidence type="ECO:0000256" key="8">
    <source>
        <dbReference type="ARBA" id="ARBA00022967"/>
    </source>
</evidence>
<dbReference type="PANTHER" id="PTHR11435:SF1">
    <property type="entry name" value="NADH-UBIQUINONE OXIDOREDUCTASE CHAIN 6"/>
    <property type="match status" value="1"/>
</dbReference>
<evidence type="ECO:0000256" key="10">
    <source>
        <dbReference type="ARBA" id="ARBA00022989"/>
    </source>
</evidence>
<name>A0A7G7CCV8_9DIPT</name>
<protein>
    <recommendedName>
        <fullName evidence="4 15">NADH-ubiquinone oxidoreductase chain 6</fullName>
        <ecNumber evidence="3 15">7.1.1.2</ecNumber>
    </recommendedName>
</protein>
<comment type="function">
    <text evidence="15">Core subunit of the mitochondrial membrane respiratory chain NADH dehydrogenase (Complex I) which catalyzes electron transfer from NADH through the respiratory chain, using ubiquinone as an electron acceptor. Essential for the catalytic activity and assembly of complex I.</text>
</comment>
<sequence>MFQLIINSYILITSMIFSQMKHPLSMGLILLVQTMLISLLIGLMSKTFWFSYILFLVFLGGMLVMFIYVTSLSSNEMFSISNKLIIVSAILLIFMCSLYLIMDMYYIDSIMNIETMKFDKINLLVEENSISLLKLYNYSTNLITLFLINYLFLTLVISVKITNFFYGPLRPSFN</sequence>
<dbReference type="InterPro" id="IPR001457">
    <property type="entry name" value="NADH_UbQ/plastoQ_OxRdtase_su6"/>
</dbReference>
<feature type="transmembrane region" description="Helical" evidence="15">
    <location>
        <begin position="142"/>
        <end position="166"/>
    </location>
</feature>
<dbReference type="InterPro" id="IPR050269">
    <property type="entry name" value="ComplexI_Subunit6"/>
</dbReference>
<reference evidence="16" key="1">
    <citation type="submission" date="2020-04" db="EMBL/GenBank/DDBJ databases">
        <title>DNAmark Project.</title>
        <authorList>
            <person name="Leerhoei F."/>
        </authorList>
    </citation>
    <scope>NUCLEOTIDE SEQUENCE</scope>
    <source>
        <strain evidence="16">DM765</strain>
    </source>
</reference>
<proteinExistence type="inferred from homology"/>
<keyword evidence="7 15" id="KW-0812">Transmembrane</keyword>
<keyword evidence="5 15" id="KW-0813">Transport</keyword>
<evidence type="ECO:0000256" key="4">
    <source>
        <dbReference type="ARBA" id="ARBA00021095"/>
    </source>
</evidence>
<comment type="catalytic activity">
    <reaction evidence="14 15">
        <text>a ubiquinone + NADH + 5 H(+)(in) = a ubiquinol + NAD(+) + 4 H(+)(out)</text>
        <dbReference type="Rhea" id="RHEA:29091"/>
        <dbReference type="Rhea" id="RHEA-COMP:9565"/>
        <dbReference type="Rhea" id="RHEA-COMP:9566"/>
        <dbReference type="ChEBI" id="CHEBI:15378"/>
        <dbReference type="ChEBI" id="CHEBI:16389"/>
        <dbReference type="ChEBI" id="CHEBI:17976"/>
        <dbReference type="ChEBI" id="CHEBI:57540"/>
        <dbReference type="ChEBI" id="CHEBI:57945"/>
        <dbReference type="EC" id="7.1.1.2"/>
    </reaction>
</comment>
<dbReference type="PANTHER" id="PTHR11435">
    <property type="entry name" value="NADH UBIQUINONE OXIDOREDUCTASE SUBUNIT ND6"/>
    <property type="match status" value="1"/>
</dbReference>
<dbReference type="GO" id="GO:0031966">
    <property type="term" value="C:mitochondrial membrane"/>
    <property type="evidence" value="ECO:0007669"/>
    <property type="project" value="UniProtKB-SubCell"/>
</dbReference>
<keyword evidence="6 15" id="KW-0679">Respiratory chain</keyword>
<feature type="transmembrane region" description="Helical" evidence="15">
    <location>
        <begin position="24"/>
        <end position="43"/>
    </location>
</feature>
<keyword evidence="12 15" id="KW-0496">Mitochondrion</keyword>
<keyword evidence="15" id="KW-0830">Ubiquinone</keyword>
<dbReference type="GO" id="GO:0008137">
    <property type="term" value="F:NADH dehydrogenase (ubiquinone) activity"/>
    <property type="evidence" value="ECO:0007669"/>
    <property type="project" value="UniProtKB-UniRule"/>
</dbReference>
<evidence type="ECO:0000256" key="1">
    <source>
        <dbReference type="ARBA" id="ARBA00004225"/>
    </source>
</evidence>
<feature type="transmembrane region" description="Helical" evidence="15">
    <location>
        <begin position="84"/>
        <end position="107"/>
    </location>
</feature>
<keyword evidence="11 15" id="KW-0520">NAD</keyword>
<evidence type="ECO:0000256" key="15">
    <source>
        <dbReference type="RuleBase" id="RU004430"/>
    </source>
</evidence>
<evidence type="ECO:0000313" key="16">
    <source>
        <dbReference type="EMBL" id="QNE85424.1"/>
    </source>
</evidence>
<accession>A0A7G7CCV8</accession>
<evidence type="ECO:0000256" key="2">
    <source>
        <dbReference type="ARBA" id="ARBA00005698"/>
    </source>
</evidence>
<evidence type="ECO:0000256" key="11">
    <source>
        <dbReference type="ARBA" id="ARBA00023027"/>
    </source>
</evidence>
<evidence type="ECO:0000256" key="12">
    <source>
        <dbReference type="ARBA" id="ARBA00023128"/>
    </source>
</evidence>
<comment type="subcellular location">
    <subcellularLocation>
        <location evidence="1 15">Mitochondrion membrane</location>
        <topology evidence="1 15">Multi-pass membrane protein</topology>
    </subcellularLocation>
</comment>
<dbReference type="AlphaFoldDB" id="A0A7G7CCV8"/>
<gene>
    <name evidence="16" type="primary">ND6</name>
</gene>
<evidence type="ECO:0000256" key="13">
    <source>
        <dbReference type="ARBA" id="ARBA00023136"/>
    </source>
</evidence>
<keyword evidence="9 15" id="KW-0249">Electron transport</keyword>
<evidence type="ECO:0000256" key="7">
    <source>
        <dbReference type="ARBA" id="ARBA00022692"/>
    </source>
</evidence>